<dbReference type="InterPro" id="IPR039424">
    <property type="entry name" value="SBP_5"/>
</dbReference>
<proteinExistence type="predicted"/>
<sequence length="507" mass="54650">MSGSVAAVALAALALTGCSSSDNSDLNSDGAGPLNIGGFTDVTSWDPALADIGFDGPFLSAVYDPLIALDGDGTPVPALAKEWEVSEDFKTITLKLRDDAVFSDGEAFNSAAAVKALDHLKSGVRSQEAYLNVESFEATDDSTVEIHLSKRDDTILYYMGLGRSYMPAPAAIDAGTLTKAPVGSGPYTLDEKTSVAGAEYHFQKVADHWAADQFAFDPLTIMPIDDPTARTNAMIAGQINVNYAGPDDLAQAKANNWNVESKIAGRIGIQFTDRTGASFAPFGDVRVRQALNYAFDSAGLIDMLAQGNGKLTNQVFPSGGEGNLPELDHKYDYNIKTAKELMAEAGYADGFDITMPIMPVLSAYQPIANQVFADLGIRASWDEMQYIDYAEKAPTYPAFMGMIAIDSNPVANVERQIEKPQWYNLTPNADKFPEVQAAIDEVHSSDPGPEQVKAIEKLNTIVTDLAWFDVWFQSENSYVSTPNIDVTAITGMMFPTLRQIVPANPSK</sequence>
<dbReference type="EMBL" id="CP049934">
    <property type="protein sequence ID" value="QIM17366.1"/>
    <property type="molecule type" value="Genomic_DNA"/>
</dbReference>
<dbReference type="GO" id="GO:1904680">
    <property type="term" value="F:peptide transmembrane transporter activity"/>
    <property type="evidence" value="ECO:0007669"/>
    <property type="project" value="TreeGrafter"/>
</dbReference>
<evidence type="ECO:0000313" key="3">
    <source>
        <dbReference type="Proteomes" id="UP000501387"/>
    </source>
</evidence>
<dbReference type="Gene3D" id="3.40.190.10">
    <property type="entry name" value="Periplasmic binding protein-like II"/>
    <property type="match status" value="1"/>
</dbReference>
<dbReference type="PANTHER" id="PTHR30290:SF83">
    <property type="entry name" value="ABC TRANSPORTER SUBSTRATE-BINDING PROTEIN"/>
    <property type="match status" value="1"/>
</dbReference>
<evidence type="ECO:0000313" key="2">
    <source>
        <dbReference type="EMBL" id="QIM17366.1"/>
    </source>
</evidence>
<dbReference type="Gene3D" id="3.10.105.10">
    <property type="entry name" value="Dipeptide-binding Protein, Domain 3"/>
    <property type="match status" value="1"/>
</dbReference>
<dbReference type="AlphaFoldDB" id="A0A6G8FLR8"/>
<keyword evidence="3" id="KW-1185">Reference proteome</keyword>
<dbReference type="Pfam" id="PF00496">
    <property type="entry name" value="SBP_bac_5"/>
    <property type="match status" value="1"/>
</dbReference>
<dbReference type="GO" id="GO:0015833">
    <property type="term" value="P:peptide transport"/>
    <property type="evidence" value="ECO:0007669"/>
    <property type="project" value="TreeGrafter"/>
</dbReference>
<protein>
    <recommendedName>
        <fullName evidence="1">Solute-binding protein family 5 domain-containing protein</fullName>
    </recommendedName>
</protein>
<dbReference type="InterPro" id="IPR000914">
    <property type="entry name" value="SBP_5_dom"/>
</dbReference>
<dbReference type="KEGG" id="lins:G7067_06805"/>
<gene>
    <name evidence="2" type="ORF">G7067_06805</name>
</gene>
<evidence type="ECO:0000259" key="1">
    <source>
        <dbReference type="Pfam" id="PF00496"/>
    </source>
</evidence>
<name>A0A6G8FLR8_9MICO</name>
<organism evidence="2 3">
    <name type="scientific">Leucobacter insecticola</name>
    <dbReference type="NCBI Taxonomy" id="2714934"/>
    <lineage>
        <taxon>Bacteria</taxon>
        <taxon>Bacillati</taxon>
        <taxon>Actinomycetota</taxon>
        <taxon>Actinomycetes</taxon>
        <taxon>Micrococcales</taxon>
        <taxon>Microbacteriaceae</taxon>
        <taxon>Leucobacter</taxon>
    </lineage>
</organism>
<dbReference type="GO" id="GO:0042597">
    <property type="term" value="C:periplasmic space"/>
    <property type="evidence" value="ECO:0007669"/>
    <property type="project" value="UniProtKB-ARBA"/>
</dbReference>
<feature type="domain" description="Solute-binding protein family 5" evidence="1">
    <location>
        <begin position="74"/>
        <end position="409"/>
    </location>
</feature>
<dbReference type="PANTHER" id="PTHR30290">
    <property type="entry name" value="PERIPLASMIC BINDING COMPONENT OF ABC TRANSPORTER"/>
    <property type="match status" value="1"/>
</dbReference>
<dbReference type="GO" id="GO:0043190">
    <property type="term" value="C:ATP-binding cassette (ABC) transporter complex"/>
    <property type="evidence" value="ECO:0007669"/>
    <property type="project" value="InterPro"/>
</dbReference>
<accession>A0A6G8FLR8</accession>
<dbReference type="InterPro" id="IPR030678">
    <property type="entry name" value="Peptide/Ni-bd"/>
</dbReference>
<reference evidence="2 3" key="1">
    <citation type="submission" date="2020-03" db="EMBL/GenBank/DDBJ databases">
        <title>Leucobacter sp. nov., isolated from beetles.</title>
        <authorList>
            <person name="Hyun D.-W."/>
            <person name="Bae J.-W."/>
        </authorList>
    </citation>
    <scope>NUCLEOTIDE SEQUENCE [LARGE SCALE GENOMIC DNA]</scope>
    <source>
        <strain evidence="2 3">HDW9B</strain>
    </source>
</reference>
<dbReference type="Proteomes" id="UP000501387">
    <property type="component" value="Chromosome"/>
</dbReference>
<dbReference type="PIRSF" id="PIRSF002741">
    <property type="entry name" value="MppA"/>
    <property type="match status" value="1"/>
</dbReference>
<dbReference type="SUPFAM" id="SSF53850">
    <property type="entry name" value="Periplasmic binding protein-like II"/>
    <property type="match status" value="1"/>
</dbReference>